<accession>A0A892IHW2</accession>
<dbReference type="GO" id="GO:0009253">
    <property type="term" value="P:peptidoglycan catabolic process"/>
    <property type="evidence" value="ECO:0007669"/>
    <property type="project" value="InterPro"/>
</dbReference>
<name>A0A892IHW2_9BURK</name>
<reference evidence="1 2" key="1">
    <citation type="submission" date="2021-02" db="EMBL/GenBank/DDBJ databases">
        <title>FDA dAtabase for Regulatory Grade micrObial Sequences (FDA-ARGOS): Supporting development and validation of Infectious Disease Dx tests.</title>
        <authorList>
            <person name="Minogue T."/>
            <person name="Wolcott M."/>
            <person name="Wasieloski L."/>
            <person name="Aguilar W."/>
            <person name="Moore D."/>
            <person name="Jaissle J."/>
            <person name="Tallon L."/>
            <person name="Sadzewicz L."/>
            <person name="Zhao X."/>
            <person name="Boylan J."/>
            <person name="Ott S."/>
            <person name="Bowen H."/>
            <person name="Vavikolanu K."/>
            <person name="Mehta A."/>
            <person name="Aluvathingal J."/>
            <person name="Nadendla S."/>
            <person name="Yan Y."/>
            <person name="Sichtig H."/>
        </authorList>
    </citation>
    <scope>NUCLEOTIDE SEQUENCE [LARGE SCALE GENOMIC DNA]</scope>
    <source>
        <strain evidence="1 2">FDAARGOS_1272</strain>
    </source>
</reference>
<evidence type="ECO:0000313" key="1">
    <source>
        <dbReference type="EMBL" id="QRO80389.1"/>
    </source>
</evidence>
<dbReference type="GO" id="GO:0044659">
    <property type="term" value="P:viral release from host cell by cytolysis"/>
    <property type="evidence" value="ECO:0007669"/>
    <property type="project" value="InterPro"/>
</dbReference>
<gene>
    <name evidence="1" type="ORF">I6K02_18855</name>
</gene>
<sequence length="167" mass="18164">MARISAEQAGGKNRIAFLDMIAHSEGTVHDPATKDDGYDVLVTGVNGPQRFSSYADHPNVLVTINHNGLKSTAAGRYQLLHRFWQPYKTILKLPDFSPVSQDLVALQQIRERGALQYIDEGMFDEAVRACSNIWASLPGNDYGQRQNSVAVLLTAYQAAGGTATATA</sequence>
<protein>
    <submittedName>
        <fullName evidence="1">Glycoside hydrolase family 104 protein</fullName>
    </submittedName>
</protein>
<evidence type="ECO:0000313" key="2">
    <source>
        <dbReference type="Proteomes" id="UP000625568"/>
    </source>
</evidence>
<dbReference type="Proteomes" id="UP000625568">
    <property type="component" value="Chromosome 2"/>
</dbReference>
<dbReference type="Gene3D" id="1.10.530.10">
    <property type="match status" value="1"/>
</dbReference>
<dbReference type="EMBL" id="CP069483">
    <property type="protein sequence ID" value="QRO80389.1"/>
    <property type="molecule type" value="Genomic_DNA"/>
</dbReference>
<dbReference type="RefSeq" id="WP_035973802.1">
    <property type="nucleotide sequence ID" value="NZ_CABVPR010000025.1"/>
</dbReference>
<dbReference type="AlphaFoldDB" id="A0A892IHW2"/>
<dbReference type="GO" id="GO:0003796">
    <property type="term" value="F:lysozyme activity"/>
    <property type="evidence" value="ECO:0007669"/>
    <property type="project" value="InterPro"/>
</dbReference>
<keyword evidence="2" id="KW-1185">Reference proteome</keyword>
<dbReference type="InterPro" id="IPR023346">
    <property type="entry name" value="Lysozyme-like_dom_sf"/>
</dbReference>
<dbReference type="HAMAP" id="MF_04109">
    <property type="entry name" value="ENDOLYSIN_LAMBDA"/>
    <property type="match status" value="1"/>
</dbReference>
<keyword evidence="1" id="KW-0378">Hydrolase</keyword>
<dbReference type="InterPro" id="IPR034691">
    <property type="entry name" value="Endolysin_lambda_type"/>
</dbReference>
<proteinExistence type="inferred from homology"/>
<dbReference type="SUPFAM" id="SSF53955">
    <property type="entry name" value="Lysozyme-like"/>
    <property type="match status" value="1"/>
</dbReference>
<dbReference type="CDD" id="cd00736">
    <property type="entry name" value="lambda_lys-like"/>
    <property type="match status" value="1"/>
</dbReference>
<organism evidence="1 2">
    <name type="scientific">Burkholderia dolosa</name>
    <dbReference type="NCBI Taxonomy" id="152500"/>
    <lineage>
        <taxon>Bacteria</taxon>
        <taxon>Pseudomonadati</taxon>
        <taxon>Pseudomonadota</taxon>
        <taxon>Betaproteobacteria</taxon>
        <taxon>Burkholderiales</taxon>
        <taxon>Burkholderiaceae</taxon>
        <taxon>Burkholderia</taxon>
        <taxon>Burkholderia cepacia complex</taxon>
    </lineage>
</organism>
<dbReference type="GeneID" id="93130343"/>